<comment type="caution">
    <text evidence="2">The sequence shown here is derived from an EMBL/GenBank/DDBJ whole genome shotgun (WGS) entry which is preliminary data.</text>
</comment>
<dbReference type="RefSeq" id="WP_379994730.1">
    <property type="nucleotide sequence ID" value="NZ_JBHSGN010000057.1"/>
</dbReference>
<sequence length="111" mass="12836">MDRKRIGFVQDRKKEGEDSKKSHRESPETKAVDKVKIALSQFIRENFDTSGDTEDKDFKTSAELAYMLRESIRPSVSLVSTVMEELGFRLTFIEGVPHWSIYLKDTDSYPD</sequence>
<evidence type="ECO:0000256" key="1">
    <source>
        <dbReference type="SAM" id="MobiDB-lite"/>
    </source>
</evidence>
<organism evidence="2 3">
    <name type="scientific">Dysgonomonas termitidis</name>
    <dbReference type="NCBI Taxonomy" id="1516126"/>
    <lineage>
        <taxon>Bacteria</taxon>
        <taxon>Pseudomonadati</taxon>
        <taxon>Bacteroidota</taxon>
        <taxon>Bacteroidia</taxon>
        <taxon>Bacteroidales</taxon>
        <taxon>Dysgonomonadaceae</taxon>
        <taxon>Dysgonomonas</taxon>
    </lineage>
</organism>
<proteinExistence type="predicted"/>
<evidence type="ECO:0000313" key="3">
    <source>
        <dbReference type="Proteomes" id="UP001596023"/>
    </source>
</evidence>
<accession>A0ABV9KTM6</accession>
<name>A0ABV9KTM6_9BACT</name>
<evidence type="ECO:0000313" key="2">
    <source>
        <dbReference type="EMBL" id="MFC4673447.1"/>
    </source>
</evidence>
<keyword evidence="3" id="KW-1185">Reference proteome</keyword>
<protein>
    <submittedName>
        <fullName evidence="2">Uncharacterized protein</fullName>
    </submittedName>
</protein>
<feature type="region of interest" description="Disordered" evidence="1">
    <location>
        <begin position="1"/>
        <end position="30"/>
    </location>
</feature>
<dbReference type="EMBL" id="JBHSGN010000057">
    <property type="protein sequence ID" value="MFC4673447.1"/>
    <property type="molecule type" value="Genomic_DNA"/>
</dbReference>
<gene>
    <name evidence="2" type="ORF">ACFO6W_07070</name>
</gene>
<dbReference type="Proteomes" id="UP001596023">
    <property type="component" value="Unassembled WGS sequence"/>
</dbReference>
<reference evidence="3" key="1">
    <citation type="journal article" date="2019" name="Int. J. Syst. Evol. Microbiol.">
        <title>The Global Catalogue of Microorganisms (GCM) 10K type strain sequencing project: providing services to taxonomists for standard genome sequencing and annotation.</title>
        <authorList>
            <consortium name="The Broad Institute Genomics Platform"/>
            <consortium name="The Broad Institute Genome Sequencing Center for Infectious Disease"/>
            <person name="Wu L."/>
            <person name="Ma J."/>
        </authorList>
    </citation>
    <scope>NUCLEOTIDE SEQUENCE [LARGE SCALE GENOMIC DNA]</scope>
    <source>
        <strain evidence="3">CCUG 66188</strain>
    </source>
</reference>